<feature type="transmembrane region" description="Helical" evidence="1">
    <location>
        <begin position="12"/>
        <end position="31"/>
    </location>
</feature>
<dbReference type="EMBL" id="JBBPBN010000022">
    <property type="protein sequence ID" value="KAK9013193.1"/>
    <property type="molecule type" value="Genomic_DNA"/>
</dbReference>
<evidence type="ECO:0000313" key="2">
    <source>
        <dbReference type="EMBL" id="KAK9013193.1"/>
    </source>
</evidence>
<organism evidence="2 3">
    <name type="scientific">Hibiscus sabdariffa</name>
    <name type="common">roselle</name>
    <dbReference type="NCBI Taxonomy" id="183260"/>
    <lineage>
        <taxon>Eukaryota</taxon>
        <taxon>Viridiplantae</taxon>
        <taxon>Streptophyta</taxon>
        <taxon>Embryophyta</taxon>
        <taxon>Tracheophyta</taxon>
        <taxon>Spermatophyta</taxon>
        <taxon>Magnoliopsida</taxon>
        <taxon>eudicotyledons</taxon>
        <taxon>Gunneridae</taxon>
        <taxon>Pentapetalae</taxon>
        <taxon>rosids</taxon>
        <taxon>malvids</taxon>
        <taxon>Malvales</taxon>
        <taxon>Malvaceae</taxon>
        <taxon>Malvoideae</taxon>
        <taxon>Hibiscus</taxon>
    </lineage>
</organism>
<keyword evidence="1" id="KW-0812">Transmembrane</keyword>
<evidence type="ECO:0000313" key="3">
    <source>
        <dbReference type="Proteomes" id="UP001396334"/>
    </source>
</evidence>
<dbReference type="Proteomes" id="UP001396334">
    <property type="component" value="Unassembled WGS sequence"/>
</dbReference>
<protein>
    <recommendedName>
        <fullName evidence="4">Malectin-like domain-containing protein</fullName>
    </recommendedName>
</protein>
<keyword evidence="3" id="KW-1185">Reference proteome</keyword>
<accession>A0ABR2RK73</accession>
<keyword evidence="1" id="KW-1133">Transmembrane helix</keyword>
<evidence type="ECO:0000256" key="1">
    <source>
        <dbReference type="SAM" id="Phobius"/>
    </source>
</evidence>
<evidence type="ECO:0008006" key="4">
    <source>
        <dbReference type="Google" id="ProtNLM"/>
    </source>
</evidence>
<dbReference type="PANTHER" id="PTHR34590">
    <property type="entry name" value="OS03G0124300 PROTEIN-RELATED"/>
    <property type="match status" value="1"/>
</dbReference>
<dbReference type="InterPro" id="IPR045272">
    <property type="entry name" value="ANXUR1/2-like"/>
</dbReference>
<gene>
    <name evidence="2" type="ORF">V6N11_041212</name>
</gene>
<dbReference type="Gene3D" id="2.60.120.430">
    <property type="entry name" value="Galactose-binding lectin"/>
    <property type="match status" value="1"/>
</dbReference>
<sequence length="262" mass="29543">MASTSKTSVFNLFFLLFPCLFFFFFFFFFFIQYPDPVAGDFLVTPYIPIENIAINCGSLIDSLASNGRPWSADNSSKFSVIHSQTKQPVFLSASTGHEPYLTSRVSYSEFTYLIPLSVGPKFIRFHFYLRSYPGFDLSKAFFTVKAGQFTLLRNFSALLHAQEQQTLVKEFRCVCFDQMGRINLPSFLKFGEVAISCLASEGMKRPAMSEVVYALELALKLQGSEVNGDDENHANDSSAVDYHVLYTSGSGSMNVGRWNKMF</sequence>
<name>A0ABR2RK73_9ROSI</name>
<reference evidence="2 3" key="1">
    <citation type="journal article" date="2024" name="G3 (Bethesda)">
        <title>Genome assembly of Hibiscus sabdariffa L. provides insights into metabolisms of medicinal natural products.</title>
        <authorList>
            <person name="Kim T."/>
        </authorList>
    </citation>
    <scope>NUCLEOTIDE SEQUENCE [LARGE SCALE GENOMIC DNA]</scope>
    <source>
        <strain evidence="2">TK-2024</strain>
        <tissue evidence="2">Old leaves</tissue>
    </source>
</reference>
<comment type="caution">
    <text evidence="2">The sequence shown here is derived from an EMBL/GenBank/DDBJ whole genome shotgun (WGS) entry which is preliminary data.</text>
</comment>
<keyword evidence="1" id="KW-0472">Membrane</keyword>
<proteinExistence type="predicted"/>